<evidence type="ECO:0000259" key="15">
    <source>
        <dbReference type="Pfam" id="PF01467"/>
    </source>
</evidence>
<keyword evidence="5" id="KW-0662">Pyridine nucleotide biosynthesis</keyword>
<evidence type="ECO:0000256" key="12">
    <source>
        <dbReference type="ARBA" id="ARBA00033140"/>
    </source>
</evidence>
<dbReference type="GO" id="GO:0005524">
    <property type="term" value="F:ATP binding"/>
    <property type="evidence" value="ECO:0007669"/>
    <property type="project" value="UniProtKB-KW"/>
</dbReference>
<proteinExistence type="inferred from homology"/>
<evidence type="ECO:0000313" key="16">
    <source>
        <dbReference type="EMBL" id="MDP0588107.1"/>
    </source>
</evidence>
<evidence type="ECO:0000256" key="8">
    <source>
        <dbReference type="ARBA" id="ARBA00022741"/>
    </source>
</evidence>
<keyword evidence="8" id="KW-0547">Nucleotide-binding</keyword>
<dbReference type="AlphaFoldDB" id="A0AA90NK79"/>
<keyword evidence="17" id="KW-1185">Reference proteome</keyword>
<feature type="domain" description="Cytidyltransferase-like" evidence="15">
    <location>
        <begin position="9"/>
        <end position="160"/>
    </location>
</feature>
<dbReference type="InterPro" id="IPR004821">
    <property type="entry name" value="Cyt_trans-like"/>
</dbReference>
<reference evidence="16 17" key="1">
    <citation type="journal article" date="2023" name="bioRxiv">
        <title>An intranuclear bacterial parasite of deep-sea mussels expresses apoptosis inhibitors acquired from its host.</title>
        <authorList>
            <person name="Gonzalez Porras M.A."/>
            <person name="Assie A."/>
            <person name="Tietjen M."/>
            <person name="Violette M."/>
            <person name="Kleiner M."/>
            <person name="Gruber-Vodicka H."/>
            <person name="Dubilier N."/>
            <person name="Leisch N."/>
        </authorList>
    </citation>
    <scope>NUCLEOTIDE SEQUENCE [LARGE SCALE GENOMIC DNA]</scope>
    <source>
        <strain evidence="16">IAP13</strain>
    </source>
</reference>
<evidence type="ECO:0000256" key="4">
    <source>
        <dbReference type="ARBA" id="ARBA00012389"/>
    </source>
</evidence>
<keyword evidence="10" id="KW-0520">NAD</keyword>
<comment type="pathway">
    <text evidence="2">Cofactor biosynthesis; NAD(+) biosynthesis; deamido-NAD(+) from nicotinate D-ribonucleotide: step 1/1.</text>
</comment>
<comment type="similarity">
    <text evidence="3">Belongs to the NadD family.</text>
</comment>
<dbReference type="Pfam" id="PF01467">
    <property type="entry name" value="CTP_transf_like"/>
    <property type="match status" value="1"/>
</dbReference>
<dbReference type="EC" id="2.7.7.18" evidence="4"/>
<evidence type="ECO:0000256" key="5">
    <source>
        <dbReference type="ARBA" id="ARBA00022642"/>
    </source>
</evidence>
<evidence type="ECO:0000256" key="9">
    <source>
        <dbReference type="ARBA" id="ARBA00022840"/>
    </source>
</evidence>
<keyword evidence="7" id="KW-0548">Nucleotidyltransferase</keyword>
<evidence type="ECO:0000256" key="1">
    <source>
        <dbReference type="ARBA" id="ARBA00002324"/>
    </source>
</evidence>
<keyword evidence="6" id="KW-0808">Transferase</keyword>
<evidence type="ECO:0000256" key="7">
    <source>
        <dbReference type="ARBA" id="ARBA00022695"/>
    </source>
</evidence>
<dbReference type="EMBL" id="JASXSV010000002">
    <property type="protein sequence ID" value="MDP0588107.1"/>
    <property type="molecule type" value="Genomic_DNA"/>
</dbReference>
<evidence type="ECO:0000256" key="10">
    <source>
        <dbReference type="ARBA" id="ARBA00023027"/>
    </source>
</evidence>
<keyword evidence="9" id="KW-0067">ATP-binding</keyword>
<evidence type="ECO:0000256" key="14">
    <source>
        <dbReference type="ARBA" id="ARBA00048721"/>
    </source>
</evidence>
<dbReference type="InterPro" id="IPR005248">
    <property type="entry name" value="NadD/NMNAT"/>
</dbReference>
<evidence type="ECO:0000256" key="6">
    <source>
        <dbReference type="ARBA" id="ARBA00022679"/>
    </source>
</evidence>
<organism evidence="16 17">
    <name type="scientific">Candidatus Endonucleibacter bathymodioli</name>
    <dbReference type="NCBI Taxonomy" id="539814"/>
    <lineage>
        <taxon>Bacteria</taxon>
        <taxon>Pseudomonadati</taxon>
        <taxon>Pseudomonadota</taxon>
        <taxon>Gammaproteobacteria</taxon>
        <taxon>Oceanospirillales</taxon>
        <taxon>Endozoicomonadaceae</taxon>
        <taxon>Candidatus Endonucleibacter</taxon>
    </lineage>
</organism>
<evidence type="ECO:0000256" key="11">
    <source>
        <dbReference type="ARBA" id="ARBA00031253"/>
    </source>
</evidence>
<dbReference type="PANTHER" id="PTHR39321:SF3">
    <property type="entry name" value="PHOSPHOPANTETHEINE ADENYLYLTRANSFERASE"/>
    <property type="match status" value="1"/>
</dbReference>
<dbReference type="InterPro" id="IPR014729">
    <property type="entry name" value="Rossmann-like_a/b/a_fold"/>
</dbReference>
<dbReference type="CDD" id="cd02165">
    <property type="entry name" value="NMNAT"/>
    <property type="match status" value="1"/>
</dbReference>
<protein>
    <recommendedName>
        <fullName evidence="4">nicotinate-nucleotide adenylyltransferase</fullName>
        <ecNumber evidence="4">2.7.7.18</ecNumber>
    </recommendedName>
    <alternativeName>
        <fullName evidence="13">Deamido-NAD(+) diphosphorylase</fullName>
    </alternativeName>
    <alternativeName>
        <fullName evidence="12">Deamido-NAD(+) pyrophosphorylase</fullName>
    </alternativeName>
    <alternativeName>
        <fullName evidence="11">Nicotinate mononucleotide adenylyltransferase</fullName>
    </alternativeName>
</protein>
<dbReference type="SUPFAM" id="SSF52374">
    <property type="entry name" value="Nucleotidylyl transferase"/>
    <property type="match status" value="1"/>
</dbReference>
<gene>
    <name evidence="16" type="ORF">QS748_02420</name>
</gene>
<dbReference type="Gene3D" id="3.40.50.620">
    <property type="entry name" value="HUPs"/>
    <property type="match status" value="1"/>
</dbReference>
<evidence type="ECO:0000256" key="2">
    <source>
        <dbReference type="ARBA" id="ARBA00005019"/>
    </source>
</evidence>
<sequence>MSEKKKIGVFGSAFDPPTIGHYDVLKQAAPFHDEILLIPSAKHAFLKEMQPFNCRVEMINIFVKDVLIQSCRCQVTVCRIEDYLFKNSGSGGKAVYTFDLMRALEEYYKDDSVELCFIRGSDNADPDTWQRFYKASDIEKRWLIFTATERINVRSSQVRQLIAGGDIDKESSSLKHLLLPSVFEYIRSKRLYLKEVL</sequence>
<dbReference type="GO" id="GO:0004515">
    <property type="term" value="F:nicotinate-nucleotide adenylyltransferase activity"/>
    <property type="evidence" value="ECO:0007669"/>
    <property type="project" value="UniProtKB-EC"/>
</dbReference>
<comment type="function">
    <text evidence="1">Catalyzes the reversible adenylation of nicotinate mononucleotide (NaMN) to nicotinic acid adenine dinucleotide (NaAD).</text>
</comment>
<comment type="caution">
    <text evidence="16">The sequence shown here is derived from an EMBL/GenBank/DDBJ whole genome shotgun (WGS) entry which is preliminary data.</text>
</comment>
<dbReference type="PANTHER" id="PTHR39321">
    <property type="entry name" value="NICOTINATE-NUCLEOTIDE ADENYLYLTRANSFERASE-RELATED"/>
    <property type="match status" value="1"/>
</dbReference>
<name>A0AA90NK79_9GAMM</name>
<evidence type="ECO:0000256" key="13">
    <source>
        <dbReference type="ARBA" id="ARBA00033353"/>
    </source>
</evidence>
<comment type="catalytic activity">
    <reaction evidence="14">
        <text>nicotinate beta-D-ribonucleotide + ATP + H(+) = deamido-NAD(+) + diphosphate</text>
        <dbReference type="Rhea" id="RHEA:22860"/>
        <dbReference type="ChEBI" id="CHEBI:15378"/>
        <dbReference type="ChEBI" id="CHEBI:30616"/>
        <dbReference type="ChEBI" id="CHEBI:33019"/>
        <dbReference type="ChEBI" id="CHEBI:57502"/>
        <dbReference type="ChEBI" id="CHEBI:58437"/>
        <dbReference type="EC" id="2.7.7.18"/>
    </reaction>
</comment>
<dbReference type="Proteomes" id="UP001178148">
    <property type="component" value="Unassembled WGS sequence"/>
</dbReference>
<accession>A0AA90NK79</accession>
<dbReference type="GO" id="GO:0009435">
    <property type="term" value="P:NAD+ biosynthetic process"/>
    <property type="evidence" value="ECO:0007669"/>
    <property type="project" value="InterPro"/>
</dbReference>
<evidence type="ECO:0000256" key="3">
    <source>
        <dbReference type="ARBA" id="ARBA00009014"/>
    </source>
</evidence>
<evidence type="ECO:0000313" key="17">
    <source>
        <dbReference type="Proteomes" id="UP001178148"/>
    </source>
</evidence>